<evidence type="ECO:0000256" key="1">
    <source>
        <dbReference type="SAM" id="MobiDB-lite"/>
    </source>
</evidence>
<proteinExistence type="predicted"/>
<evidence type="ECO:0000313" key="2">
    <source>
        <dbReference type="EMBL" id="GAA4153819.1"/>
    </source>
</evidence>
<feature type="region of interest" description="Disordered" evidence="1">
    <location>
        <begin position="415"/>
        <end position="449"/>
    </location>
</feature>
<name>A0ABP7ZCV4_9MICO</name>
<keyword evidence="3" id="KW-1185">Reference proteome</keyword>
<gene>
    <name evidence="2" type="ORF">GCM10022286_00680</name>
</gene>
<evidence type="ECO:0000313" key="3">
    <source>
        <dbReference type="Proteomes" id="UP001415169"/>
    </source>
</evidence>
<reference evidence="2" key="1">
    <citation type="journal article" date="2014" name="Int. J. Syst. Evol. Microbiol.">
        <title>Complete genome of a new Firmicutes species belonging to the dominant human colonic microbiota ('Ruminococcus bicirculans') reveals two chromosomes and a selective capacity to utilize plant glucans.</title>
        <authorList>
            <consortium name="NISC Comparative Sequencing Program"/>
            <person name="Wegmann U."/>
            <person name="Louis P."/>
            <person name="Goesmann A."/>
            <person name="Henrissat B."/>
            <person name="Duncan S.H."/>
            <person name="Flint H.J."/>
        </authorList>
    </citation>
    <scope>NUCLEOTIDE SEQUENCE</scope>
    <source>
        <strain evidence="2">JCM 17590</strain>
    </source>
</reference>
<comment type="caution">
    <text evidence="2">The sequence shown here is derived from an EMBL/GenBank/DDBJ whole genome shotgun (WGS) entry which is preliminary data.</text>
</comment>
<organism evidence="2 3">
    <name type="scientific">Gryllotalpicola daejeonensis</name>
    <dbReference type="NCBI Taxonomy" id="993087"/>
    <lineage>
        <taxon>Bacteria</taxon>
        <taxon>Bacillati</taxon>
        <taxon>Actinomycetota</taxon>
        <taxon>Actinomycetes</taxon>
        <taxon>Micrococcales</taxon>
        <taxon>Microbacteriaceae</taxon>
        <taxon>Gryllotalpicola</taxon>
    </lineage>
</organism>
<dbReference type="EMBL" id="BAABBV010000001">
    <property type="protein sequence ID" value="GAA4153819.1"/>
    <property type="molecule type" value="Genomic_DNA"/>
</dbReference>
<sequence length="449" mass="48601">MTVEIDIRTLHSAVPDEALRSHQLLDPAFDGLWNGDSTGSWLTADEARRRARAGVQNLPSWLDQDPELVLQSVVSPRRREARLDVLGAVAQFRTLSVDQLAQITGRPGLLREHNEILGELFAAGLIDLGTAGGSSLLGGVGRSLLVRPARTDVYDKKVAPLLTRAENAGITGGSGWASDQQYPRHNALATTTLLRLAEFVETGGVAGELLSSYGDLAQVRSGLPRPASPASPDGVFLRSDGVAVALELQISVGPNVRSKIRRIAELLHSVRLADSGLVVLMVTARRRAASGDVHRQLRSWVREAVRDFPGARGDRTADRFFLAAYEDWFPDRHQVLPEFLEMVAWRPSGPVNDPWTQASILDVVGDLPFDPADPSRIEAALTNVRTLRGTPYWLRGGQRPPIWASTVVAAGFPNGIPRPPLARPERPGGQPVGSARGAAGATQIPRRLR</sequence>
<reference evidence="2" key="2">
    <citation type="submission" date="2023-12" db="EMBL/GenBank/DDBJ databases">
        <authorList>
            <person name="Sun Q."/>
            <person name="Inoue M."/>
        </authorList>
    </citation>
    <scope>NUCLEOTIDE SEQUENCE</scope>
    <source>
        <strain evidence="2">JCM 17590</strain>
    </source>
</reference>
<dbReference type="Proteomes" id="UP001415169">
    <property type="component" value="Unassembled WGS sequence"/>
</dbReference>
<accession>A0ABP7ZCV4</accession>
<protein>
    <submittedName>
        <fullName evidence="2">Uncharacterized protein</fullName>
    </submittedName>
</protein>